<comment type="caution">
    <text evidence="1">The sequence shown here is derived from an EMBL/GenBank/DDBJ whole genome shotgun (WGS) entry which is preliminary data.</text>
</comment>
<evidence type="ECO:0000313" key="1">
    <source>
        <dbReference type="EMBL" id="OBZ74602.1"/>
    </source>
</evidence>
<gene>
    <name evidence="1" type="ORF">A0H81_05554</name>
</gene>
<accession>A0A1C7MCQ3</accession>
<sequence>MGTSNLRAVQLFETHLSRFSFRVGRLSILASLISPEAHQSIISGASGPCVTLSCVHMYFCQLIIKDGIGFVATDVI</sequence>
<dbReference type="EMBL" id="LUGG01000005">
    <property type="protein sequence ID" value="OBZ74602.1"/>
    <property type="molecule type" value="Genomic_DNA"/>
</dbReference>
<evidence type="ECO:0000313" key="2">
    <source>
        <dbReference type="Proteomes" id="UP000092993"/>
    </source>
</evidence>
<keyword evidence="2" id="KW-1185">Reference proteome</keyword>
<reference evidence="1 2" key="1">
    <citation type="submission" date="2016-03" db="EMBL/GenBank/DDBJ databases">
        <title>Whole genome sequencing of Grifola frondosa 9006-11.</title>
        <authorList>
            <person name="Min B."/>
            <person name="Park H."/>
            <person name="Kim J.-G."/>
            <person name="Cho H."/>
            <person name="Oh Y.-L."/>
            <person name="Kong W.-S."/>
            <person name="Choi I.-G."/>
        </authorList>
    </citation>
    <scope>NUCLEOTIDE SEQUENCE [LARGE SCALE GENOMIC DNA]</scope>
    <source>
        <strain evidence="1 2">9006-11</strain>
    </source>
</reference>
<proteinExistence type="predicted"/>
<organism evidence="1 2">
    <name type="scientific">Grifola frondosa</name>
    <name type="common">Maitake</name>
    <name type="synonym">Polyporus frondosus</name>
    <dbReference type="NCBI Taxonomy" id="5627"/>
    <lineage>
        <taxon>Eukaryota</taxon>
        <taxon>Fungi</taxon>
        <taxon>Dikarya</taxon>
        <taxon>Basidiomycota</taxon>
        <taxon>Agaricomycotina</taxon>
        <taxon>Agaricomycetes</taxon>
        <taxon>Polyporales</taxon>
        <taxon>Grifolaceae</taxon>
        <taxon>Grifola</taxon>
    </lineage>
</organism>
<dbReference type="AlphaFoldDB" id="A0A1C7MCQ3"/>
<protein>
    <submittedName>
        <fullName evidence="1">Uncharacterized protein</fullName>
    </submittedName>
</protein>
<name>A0A1C7MCQ3_GRIFR</name>
<dbReference type="Proteomes" id="UP000092993">
    <property type="component" value="Unassembled WGS sequence"/>
</dbReference>